<organism evidence="2 3">
    <name type="scientific">Flavobacterium endoglycinae</name>
    <dbReference type="NCBI Taxonomy" id="2816357"/>
    <lineage>
        <taxon>Bacteria</taxon>
        <taxon>Pseudomonadati</taxon>
        <taxon>Bacteroidota</taxon>
        <taxon>Flavobacteriia</taxon>
        <taxon>Flavobacteriales</taxon>
        <taxon>Flavobacteriaceae</taxon>
        <taxon>Flavobacterium</taxon>
    </lineage>
</organism>
<proteinExistence type="predicted"/>
<evidence type="ECO:0000313" key="2">
    <source>
        <dbReference type="EMBL" id="QSW90389.1"/>
    </source>
</evidence>
<feature type="domain" description="DUF1266" evidence="1">
    <location>
        <begin position="154"/>
        <end position="303"/>
    </location>
</feature>
<sequence length="305" mass="33936">MSNTIHGVNLADYAAATGALANQSLSFDAILNALNINSDQWTEVCAEYQFAAMTDMGTYMQYYGNPGLSPKFSNLLTSTENNANAGANSIYSQLMGNMSNLFGGADDDDDDDDFEIEPVPSDKKGLLAFGSIILCQHPTDTFEIYGYKSDLKDMLENSWEIINQEGAIETLEWLKEEGHRNQQAEIDEDTIEEIKEYQEALSPKVKLNIDENGNPTDIDAWDIERIGSVARYCYAAGYIDQQTCLQYLEIASKMAKGNYQNWSEYAASFMTGRLFMYGGSPANFAAAILEMLNNPSSLWNTYPLK</sequence>
<accession>A0ABX7QIC0</accession>
<dbReference type="Pfam" id="PF06889">
    <property type="entry name" value="DUF1266"/>
    <property type="match status" value="1"/>
</dbReference>
<dbReference type="RefSeq" id="WP_207297547.1">
    <property type="nucleotide sequence ID" value="NZ_CP071448.1"/>
</dbReference>
<gene>
    <name evidence="2" type="ORF">J0383_06135</name>
</gene>
<name>A0ABX7QIC0_9FLAO</name>
<evidence type="ECO:0000259" key="1">
    <source>
        <dbReference type="Pfam" id="PF06889"/>
    </source>
</evidence>
<dbReference type="Proteomes" id="UP000663440">
    <property type="component" value="Chromosome"/>
</dbReference>
<reference evidence="2 3" key="1">
    <citation type="submission" date="2021-03" db="EMBL/GenBank/DDBJ databases">
        <title>Flavobacterium kribbensis sp. nov, an endophytic bacteria, isolated from soybean.</title>
        <authorList>
            <person name="Lee J."/>
            <person name="Seo J."/>
        </authorList>
    </citation>
    <scope>NUCLEOTIDE SEQUENCE [LARGE SCALE GENOMIC DNA]</scope>
    <source>
        <strain evidence="2 3">BB8</strain>
    </source>
</reference>
<keyword evidence="3" id="KW-1185">Reference proteome</keyword>
<dbReference type="InterPro" id="IPR009677">
    <property type="entry name" value="DUF1266"/>
</dbReference>
<protein>
    <submittedName>
        <fullName evidence="2">DUF1266 domain-containing protein</fullName>
    </submittedName>
</protein>
<dbReference type="EMBL" id="CP071448">
    <property type="protein sequence ID" value="QSW90389.1"/>
    <property type="molecule type" value="Genomic_DNA"/>
</dbReference>
<evidence type="ECO:0000313" key="3">
    <source>
        <dbReference type="Proteomes" id="UP000663440"/>
    </source>
</evidence>